<proteinExistence type="predicted"/>
<sequence length="57" mass="6432">MEGSTEKNKKTHNARIDRTFGFLSLRHRQWFPFLKFGLSPSMFCGSAGRGKGSIPLC</sequence>
<evidence type="ECO:0000313" key="1">
    <source>
        <dbReference type="EMBL" id="CAF0700748.1"/>
    </source>
</evidence>
<accession>A0A8J2FT66</accession>
<dbReference type="Proteomes" id="UP000663859">
    <property type="component" value="Unassembled WGS sequence"/>
</dbReference>
<organism evidence="1 2">
    <name type="scientific">Candidatus Methylacidithermus pantelleriae</name>
    <dbReference type="NCBI Taxonomy" id="2744239"/>
    <lineage>
        <taxon>Bacteria</taxon>
        <taxon>Pseudomonadati</taxon>
        <taxon>Verrucomicrobiota</taxon>
        <taxon>Methylacidiphilae</taxon>
        <taxon>Methylacidiphilales</taxon>
        <taxon>Methylacidiphilaceae</taxon>
        <taxon>Candidatus Methylacidithermus</taxon>
    </lineage>
</organism>
<gene>
    <name evidence="1" type="ORF">MPNT_40020</name>
</gene>
<keyword evidence="2" id="KW-1185">Reference proteome</keyword>
<evidence type="ECO:0000313" key="2">
    <source>
        <dbReference type="Proteomes" id="UP000663859"/>
    </source>
</evidence>
<reference evidence="1" key="1">
    <citation type="submission" date="2021-02" db="EMBL/GenBank/DDBJ databases">
        <authorList>
            <person name="Cremers G."/>
            <person name="Picone N."/>
        </authorList>
    </citation>
    <scope>NUCLEOTIDE SEQUENCE</scope>
    <source>
        <strain evidence="1">PQ17</strain>
    </source>
</reference>
<name>A0A8J2FT66_9BACT</name>
<dbReference type="AlphaFoldDB" id="A0A8J2FT66"/>
<protein>
    <submittedName>
        <fullName evidence="1">Uncharacterized protein</fullName>
    </submittedName>
</protein>
<dbReference type="EMBL" id="CAJNOB010000034">
    <property type="protein sequence ID" value="CAF0700748.1"/>
    <property type="molecule type" value="Genomic_DNA"/>
</dbReference>
<comment type="caution">
    <text evidence="1">The sequence shown here is derived from an EMBL/GenBank/DDBJ whole genome shotgun (WGS) entry which is preliminary data.</text>
</comment>